<protein>
    <recommendedName>
        <fullName evidence="3">Secreted protein</fullName>
    </recommendedName>
</protein>
<dbReference type="Proteomes" id="UP000626554">
    <property type="component" value="Unassembled WGS sequence"/>
</dbReference>
<dbReference type="EMBL" id="JABKAV010000025">
    <property type="protein sequence ID" value="NVO85260.1"/>
    <property type="molecule type" value="Genomic_DNA"/>
</dbReference>
<gene>
    <name evidence="1" type="ORF">HW556_10260</name>
</gene>
<proteinExistence type="predicted"/>
<accession>A0ABX2Q4N0</accession>
<reference evidence="1 2" key="1">
    <citation type="submission" date="2020-05" db="EMBL/GenBank/DDBJ databases">
        <title>Hymenobacter terrestris sp. nov. and Hymenobacter lapidiphilus sp. nov., isolated from regoliths in Antarctica.</title>
        <authorList>
            <person name="Sedlacek I."/>
            <person name="Pantucek R."/>
            <person name="Zeman M."/>
            <person name="Holochova P."/>
            <person name="Kralova S."/>
            <person name="Stankova E."/>
            <person name="Sedo O."/>
            <person name="Micenkova L."/>
            <person name="Svec P."/>
            <person name="Gupta V."/>
            <person name="Sood U."/>
            <person name="Korpole U.S."/>
            <person name="Lal R."/>
        </authorList>
    </citation>
    <scope>NUCLEOTIDE SEQUENCE [LARGE SCALE GENOMIC DNA]</scope>
    <source>
        <strain evidence="1 2">P5252</strain>
    </source>
</reference>
<comment type="caution">
    <text evidence="1">The sequence shown here is derived from an EMBL/GenBank/DDBJ whole genome shotgun (WGS) entry which is preliminary data.</text>
</comment>
<evidence type="ECO:0000313" key="1">
    <source>
        <dbReference type="EMBL" id="NVO85260.1"/>
    </source>
</evidence>
<sequence length="76" mass="8349">MRLSSYFESLKRWTGLLFVGLFTSGRTVGLHTSLYATATPIQGISCHGWQAHNAKLTENGTESFILSGLRGLAQMM</sequence>
<name>A0ABX2Q4N0_9BACT</name>
<keyword evidence="2" id="KW-1185">Reference proteome</keyword>
<evidence type="ECO:0000313" key="2">
    <source>
        <dbReference type="Proteomes" id="UP000626554"/>
    </source>
</evidence>
<organism evidence="1 2">
    <name type="scientific">Hymenobacter terrestris</name>
    <dbReference type="NCBI Taxonomy" id="2748310"/>
    <lineage>
        <taxon>Bacteria</taxon>
        <taxon>Pseudomonadati</taxon>
        <taxon>Bacteroidota</taxon>
        <taxon>Cytophagia</taxon>
        <taxon>Cytophagales</taxon>
        <taxon>Hymenobacteraceae</taxon>
        <taxon>Hymenobacter</taxon>
    </lineage>
</organism>
<dbReference type="RefSeq" id="WP_176899929.1">
    <property type="nucleotide sequence ID" value="NZ_JABKAV010000025.1"/>
</dbReference>
<evidence type="ECO:0008006" key="3">
    <source>
        <dbReference type="Google" id="ProtNLM"/>
    </source>
</evidence>